<dbReference type="GO" id="GO:0009307">
    <property type="term" value="P:DNA restriction-modification system"/>
    <property type="evidence" value="ECO:0007669"/>
    <property type="project" value="UniProtKB-KW"/>
</dbReference>
<keyword evidence="8" id="KW-1185">Reference proteome</keyword>
<gene>
    <name evidence="7" type="ORF">SAMN05428642_101373</name>
</gene>
<evidence type="ECO:0000256" key="1">
    <source>
        <dbReference type="ARBA" id="ARBA00010923"/>
    </source>
</evidence>
<keyword evidence="2" id="KW-0680">Restriction system</keyword>
<evidence type="ECO:0000313" key="7">
    <source>
        <dbReference type="EMBL" id="SFZ89536.1"/>
    </source>
</evidence>
<evidence type="ECO:0000256" key="4">
    <source>
        <dbReference type="SAM" id="Coils"/>
    </source>
</evidence>
<name>A0A1K2IB52_9FLAO</name>
<dbReference type="Pfam" id="PF01420">
    <property type="entry name" value="Methylase_S"/>
    <property type="match status" value="2"/>
</dbReference>
<feature type="domain" description="Type I restriction modification DNA specificity" evidence="6">
    <location>
        <begin position="40"/>
        <end position="190"/>
    </location>
</feature>
<dbReference type="RefSeq" id="WP_072400038.1">
    <property type="nucleotide sequence ID" value="NZ_FPKV01000001.1"/>
</dbReference>
<dbReference type="Proteomes" id="UP000182544">
    <property type="component" value="Unassembled WGS sequence"/>
</dbReference>
<evidence type="ECO:0000256" key="3">
    <source>
        <dbReference type="ARBA" id="ARBA00023125"/>
    </source>
</evidence>
<feature type="coiled-coil region" evidence="4">
    <location>
        <begin position="235"/>
        <end position="262"/>
    </location>
</feature>
<dbReference type="Gene3D" id="3.90.220.20">
    <property type="entry name" value="DNA methylase specificity domains"/>
    <property type="match status" value="2"/>
</dbReference>
<proteinExistence type="inferred from homology"/>
<dbReference type="AlphaFoldDB" id="A0A1K2IB52"/>
<organism evidence="7 8">
    <name type="scientific">Flaviramulus basaltis</name>
    <dbReference type="NCBI Taxonomy" id="369401"/>
    <lineage>
        <taxon>Bacteria</taxon>
        <taxon>Pseudomonadati</taxon>
        <taxon>Bacteroidota</taxon>
        <taxon>Flavobacteriia</taxon>
        <taxon>Flavobacteriales</taxon>
        <taxon>Flavobacteriaceae</taxon>
        <taxon>Flaviramulus</taxon>
    </lineage>
</organism>
<evidence type="ECO:0000259" key="6">
    <source>
        <dbReference type="Pfam" id="PF01420"/>
    </source>
</evidence>
<reference evidence="7 8" key="1">
    <citation type="submission" date="2016-10" db="EMBL/GenBank/DDBJ databases">
        <authorList>
            <person name="de Groot N.N."/>
        </authorList>
    </citation>
    <scope>NUCLEOTIDE SEQUENCE [LARGE SCALE GENOMIC DNA]</scope>
    <source>
        <strain evidence="7 8">DSM 18180</strain>
    </source>
</reference>
<dbReference type="STRING" id="369401.SAMN05428642_101373"/>
<dbReference type="SUPFAM" id="SSF116734">
    <property type="entry name" value="DNA methylase specificity domain"/>
    <property type="match status" value="2"/>
</dbReference>
<keyword evidence="3" id="KW-0238">DNA-binding</keyword>
<dbReference type="InterPro" id="IPR000055">
    <property type="entry name" value="Restrct_endonuc_typeI_TRD"/>
</dbReference>
<dbReference type="InterPro" id="IPR044946">
    <property type="entry name" value="Restrct_endonuc_typeI_TRD_sf"/>
</dbReference>
<dbReference type="PANTHER" id="PTHR43140:SF1">
    <property type="entry name" value="TYPE I RESTRICTION ENZYME ECOKI SPECIFICITY SUBUNIT"/>
    <property type="match status" value="1"/>
</dbReference>
<protein>
    <submittedName>
        <fullName evidence="7">Type I restriction enzyme, S subunit</fullName>
    </submittedName>
</protein>
<dbReference type="EMBL" id="FPKV01000001">
    <property type="protein sequence ID" value="SFZ89536.1"/>
    <property type="molecule type" value="Genomic_DNA"/>
</dbReference>
<evidence type="ECO:0000313" key="8">
    <source>
        <dbReference type="Proteomes" id="UP000182544"/>
    </source>
</evidence>
<feature type="domain" description="Type I restriction modification DNA specificity" evidence="6">
    <location>
        <begin position="293"/>
        <end position="472"/>
    </location>
</feature>
<evidence type="ECO:0000256" key="2">
    <source>
        <dbReference type="ARBA" id="ARBA00022747"/>
    </source>
</evidence>
<sequence>MSQNTETEFPSSWFQVPLSDLFLDPKNNIVDGPFGSNLKASEYQDEGIPVIRIQNIDRNRFIDKNINYVSEEKADFLSRHSFKSGDIIITKLGDPVGKACFVPKKYETGIIVADLIRARIDNKHLNDKFLLYQLNSSYLIKQFDKFTKGTTRPRIKLSIVRDLIVNLAPIKEQLRIVEFIEELFSELDNGVDNLKLAQSQLKVYRQALLKYAFEGKLTEQWRKENNPEPAEKLLERIKEERHQRYEQEVKEWKVEVKVWEREGKQEKKPRKPIKPVDFPSISKEILDQLPSIPRNWKWIRNNDLLYYVTSGSRDWKKYYANSGAYFIRTQDIKTNKLKIENAAFVNLPENVEGKRSLVQKGDLLMTITGANVGKVAYIKDDIMESYVSQSVALMKPINTRVSPFLHLYFQSDVYGGKMISGLVYGIGRPVLSLENMRESPITLCSFEEQEEIISSIESQFSIIDNLEKTIESGLQKSEALRQSILKKAFEGKLVLQDPKDEPASKLLKRIQAEKKKYLEEQKKQKKRKPKNTKKMSKELSIEEVLKTSDKPMLAKDVWQKSKHRDNIEDFYKELKDIQLKIKEVKKGTESLLSLAK</sequence>
<evidence type="ECO:0000256" key="5">
    <source>
        <dbReference type="SAM" id="MobiDB-lite"/>
    </source>
</evidence>
<feature type="region of interest" description="Disordered" evidence="5">
    <location>
        <begin position="519"/>
        <end position="539"/>
    </location>
</feature>
<dbReference type="GO" id="GO:0003677">
    <property type="term" value="F:DNA binding"/>
    <property type="evidence" value="ECO:0007669"/>
    <property type="project" value="UniProtKB-KW"/>
</dbReference>
<dbReference type="OrthoDB" id="9816225at2"/>
<dbReference type="InterPro" id="IPR051212">
    <property type="entry name" value="Type-I_RE_S_subunit"/>
</dbReference>
<accession>A0A1K2IB52</accession>
<comment type="similarity">
    <text evidence="1">Belongs to the type-I restriction system S methylase family.</text>
</comment>
<feature type="compositionally biased region" description="Basic residues" evidence="5">
    <location>
        <begin position="523"/>
        <end position="534"/>
    </location>
</feature>
<dbReference type="PANTHER" id="PTHR43140">
    <property type="entry name" value="TYPE-1 RESTRICTION ENZYME ECOKI SPECIFICITY PROTEIN"/>
    <property type="match status" value="1"/>
</dbReference>
<keyword evidence="4" id="KW-0175">Coiled coil</keyword>